<feature type="region of interest" description="Disordered" evidence="1">
    <location>
        <begin position="22"/>
        <end position="41"/>
    </location>
</feature>
<gene>
    <name evidence="2" type="ORF">CIB54_00110</name>
</gene>
<evidence type="ECO:0000313" key="2">
    <source>
        <dbReference type="EMBL" id="PKH27300.1"/>
    </source>
</evidence>
<dbReference type="RefSeq" id="WP_101218162.1">
    <property type="nucleotide sequence ID" value="NZ_JACYMZ010000001.1"/>
</dbReference>
<feature type="region of interest" description="Disordered" evidence="1">
    <location>
        <begin position="117"/>
        <end position="147"/>
    </location>
</feature>
<reference evidence="2 3" key="1">
    <citation type="submission" date="2017-08" db="EMBL/GenBank/DDBJ databases">
        <authorList>
            <person name="de Groot N.N."/>
        </authorList>
    </citation>
    <scope>NUCLEOTIDE SEQUENCE [LARGE SCALE GENOMIC DNA]</scope>
    <source>
        <strain evidence="2 3">PfR 37</strain>
    </source>
</reference>
<accession>A0A2N1EFM8</accession>
<dbReference type="Pfam" id="PF11725">
    <property type="entry name" value="AvrE_T3Es"/>
    <property type="match status" value="1"/>
</dbReference>
<name>A0A2N1EFM8_PSEFL</name>
<sequence length="1440" mass="154554">MHRRVDGLPHAQHDVIEHAHVDNAHSRPATEPAQPLPSYQSLNPASMLFDIRLKGGRLEPDTTLVGRDIARHLNAPNKHYVADGASVAGTLRFKDERDYLFHIQPTPAVAAVFRSSLPETDGGEGRVSPGPGRGHLGSVSGVQTTAEGKQFRLDQGRLYRFEPLALSWLPDADNRTYSRIGLTREGQLLKTPQQALDSSAQGRTSAVLRQAQGASVVQIQGADVADARPVDERGAPVQLTRVGLSGGTLYGATADGELLRADTRLARDGTLPMVAQSLVPLEQALKGAVRVEGFFHDDAGQLNAQVRDARQQLHSVPLDRAGALRPEWNLSDVLVKGIEKGLPLPSLQALTTAVDLGLRGKVAFDSGTLLSWDASAQRWDTSAQQSVTHLERGLDGRAYALQAGQLKAVNVTKVRDPVFEGASHELSALPKPRPQVSLEEVLAGDIQRPVTGFAVADGRNFVTVDKDHQLQACVDGVVGPLRLSPALAIKTLALDHEANLYAHTQVGELFKLDRRAWQGSEDTAPRWSKVELPQGQSLESLRMGADRHLIGGWDKQFHRLDNAAPSAMAWGPVRPAVQEASLADTLAAGQMRTPVSGGALTASSNVLGQTREGMPIKRNFLQGIKSHFHPLQALGEKGQSIGHHINGRRGLESVYVDDKRLHQQLESLSRSKPVGADLSTRLAAMSEPGPRQALAEQLSQALAKVEESSQSCARLIGDLHGLTVDAQPKLSRTVVSAESTLHQLYEAFKRVEPSAQKTTAALLANFEGQGLRLPEWKPERKRDSSHPSALVEGDLIHHAGTLKQLAGMVEELSSTSGHSPSALKRIEASLEAVMKGFEEGPVHTLSSQQIVSYDQAESLYDNFKLLAKDLGTPGSALHWHLSGLLGLPADASITDVMTRQVQQMDTGHALNTSRTQGVSVAALVTGIKPVAPVEFFLGGSRSHTHGVNISRTDTGARVEISTEGTYRLAGSVGSGVTLGKGGAALGPGLRVAGELTAAVAHNKGATLGFNVKEADFGKMMSILMGQSGGFHDLLALGEKHATGTSSKLSGDVNLDALAQLRLMYSPQENITELDSVLRAGIGGVGSLNLMHLDKSRSTTHSTTGTSRGEGRSAQLLRHGAVGANFAPVNALAIAGRDASNGPAAIAFALPELSVMVKFDRTQSKAFNFSFKPPAPITQSQVDDIRDSLSRYSPQWSRDLATIAASSAQGSADEQLITLQQFLATHPPLATKLDDYEAISQSLGKVLIQQDLMKAGLRQLASVESSVTRVGVRDDEQHGWLDDVAPGNKAAIVQWLRDDPQLAHIIKQLQQGEGTSVTLGMELKPQVLRMIEHRHLAGESTEPLIKRALKDPNNLRVKSMGMNYTATQTHGMSLPFPSNISFSSSASLSHTQKHVNVDFEYGANADKPLRMNLNNTLSPLPRHDLTVDLADQRIRTPNAMA</sequence>
<comment type="caution">
    <text evidence="2">The sequence shown here is derived from an EMBL/GenBank/DDBJ whole genome shotgun (WGS) entry which is preliminary data.</text>
</comment>
<evidence type="ECO:0000256" key="1">
    <source>
        <dbReference type="SAM" id="MobiDB-lite"/>
    </source>
</evidence>
<protein>
    <submittedName>
        <fullName evidence="2">AvrE family type 3 secretion system effector</fullName>
    </submittedName>
</protein>
<dbReference type="InterPro" id="IPR021085">
    <property type="entry name" value="AvrE_T3Es"/>
</dbReference>
<dbReference type="EMBL" id="NVXX01000001">
    <property type="protein sequence ID" value="PKH27300.1"/>
    <property type="molecule type" value="Genomic_DNA"/>
</dbReference>
<evidence type="ECO:0000313" key="3">
    <source>
        <dbReference type="Proteomes" id="UP000233564"/>
    </source>
</evidence>
<dbReference type="Proteomes" id="UP000233564">
    <property type="component" value="Unassembled WGS sequence"/>
</dbReference>
<proteinExistence type="predicted"/>
<organism evidence="2 3">
    <name type="scientific">Pseudomonas fluorescens</name>
    <dbReference type="NCBI Taxonomy" id="294"/>
    <lineage>
        <taxon>Bacteria</taxon>
        <taxon>Pseudomonadati</taxon>
        <taxon>Pseudomonadota</taxon>
        <taxon>Gammaproteobacteria</taxon>
        <taxon>Pseudomonadales</taxon>
        <taxon>Pseudomonadaceae</taxon>
        <taxon>Pseudomonas</taxon>
    </lineage>
</organism>